<dbReference type="GO" id="GO:0046872">
    <property type="term" value="F:metal ion binding"/>
    <property type="evidence" value="ECO:0007669"/>
    <property type="project" value="UniProtKB-KW"/>
</dbReference>
<comment type="catalytic activity">
    <reaction evidence="7">
        <text>diphosphate + H2O = 2 phosphate + H(+)</text>
        <dbReference type="Rhea" id="RHEA:24576"/>
        <dbReference type="ChEBI" id="CHEBI:15377"/>
        <dbReference type="ChEBI" id="CHEBI:15378"/>
        <dbReference type="ChEBI" id="CHEBI:33019"/>
        <dbReference type="ChEBI" id="CHEBI:43474"/>
        <dbReference type="EC" id="3.6.1.1"/>
    </reaction>
</comment>
<evidence type="ECO:0000259" key="9">
    <source>
        <dbReference type="PROSITE" id="PS51371"/>
    </source>
</evidence>
<dbReference type="InterPro" id="IPR004097">
    <property type="entry name" value="DHHA2"/>
</dbReference>
<evidence type="ECO:0000256" key="5">
    <source>
        <dbReference type="ARBA" id="ARBA00023211"/>
    </source>
</evidence>
<dbReference type="Gene3D" id="3.90.1640.10">
    <property type="entry name" value="inorganic pyrophosphatase (n-terminal core)"/>
    <property type="match status" value="2"/>
</dbReference>
<dbReference type="PROSITE" id="PS51371">
    <property type="entry name" value="CBS"/>
    <property type="match status" value="2"/>
</dbReference>
<sequence>MPKEDFMETHSRISSNLKIPQVSTDGPITYVIGHKNPDSDSVLSAISYTALLRQLYPQNFYVAAAAGPITAQTRYILDRFKMDHPEIILDITPKAGAFRRPNLITINETDSIARALELYAKFQFKVIPVVNSEGSFSGFLSLTDIFSSFLRPRTERELRMVYTSVGSILSAVKGKYLGKPSLADDVPTHRLIYTLSISYSSFIELTASMTPEDWKIGIFVVGYHISMIQYLVEKSAGVIIISKESKINLMTDDYQGTDFCSDSENDMGETDSQGCELGVCLHGSGIGDVESSRNSAVLNVSFSEESSHMVLKPDDCLNLSGGNSSSQNVHDIGEVASIKEANLFGSGRKRKVLPDDLVKAINESSTTVIVTPLAVSSTTLLVKQSTPVTEYINRDQSLIVNENAKLSDVRAKLNTAKHAHAICVVDKANNRPIGVITRMDLLKSKMRRVILMDHNEFSQSVDGIKSDGVEVVEIVDHHRLGTNTTVTPIKMTVRTVGSTCTIVAGMYREHGIIPSPEIASLLLSGIMCDTLILRSPTTTRIDIVTAENLAKLTGLRIQELGPSIFNATSPLVNCEDKVKLIKTDYKLYTVDGTDKNIAVAQVETTSLEALTPTLIRELQETLADLRETEKLWAIALLITDVVTSNSILMCEGPLTIRDAMGYPNYEDYDMLFEMKGVVSRKKQLLPHLMAVLPLAVN</sequence>
<accession>V6U094</accession>
<reference evidence="11" key="1">
    <citation type="submission" date="2012-02" db="EMBL/GenBank/DDBJ databases">
        <title>Genome sequencing of Giardia lamblia Genotypes A2 and B isolates (DH and GS) and comparative analysis with the genomes of Genotypes A1 and E (WB and Pig).</title>
        <authorList>
            <person name="Adam R."/>
            <person name="Dahlstrom E."/>
            <person name="Martens C."/>
            <person name="Bruno D."/>
            <person name="Barbian K."/>
            <person name="Porcella S.F."/>
            <person name="Nash T."/>
        </authorList>
    </citation>
    <scope>NUCLEOTIDE SEQUENCE</scope>
    <source>
        <strain evidence="11">GS</strain>
    </source>
</reference>
<feature type="domain" description="CBS" evidence="9">
    <location>
        <begin position="392"/>
        <end position="452"/>
    </location>
</feature>
<dbReference type="SMART" id="SM01131">
    <property type="entry name" value="DHHA2"/>
    <property type="match status" value="1"/>
</dbReference>
<dbReference type="Proteomes" id="UP000018040">
    <property type="component" value="Unassembled WGS sequence"/>
</dbReference>
<name>V6U094_GIAIN</name>
<comment type="caution">
    <text evidence="10">The sequence shown here is derived from an EMBL/GenBank/DDBJ whole genome shotgun (WGS) entry which is preliminary data.</text>
</comment>
<dbReference type="PANTHER" id="PTHR12112">
    <property type="entry name" value="BNIP - RELATED"/>
    <property type="match status" value="1"/>
</dbReference>
<evidence type="ECO:0000256" key="1">
    <source>
        <dbReference type="ARBA" id="ARBA00001936"/>
    </source>
</evidence>
<evidence type="ECO:0000256" key="3">
    <source>
        <dbReference type="ARBA" id="ARBA00022723"/>
    </source>
</evidence>
<dbReference type="EC" id="3.6.1.1" evidence="2"/>
<dbReference type="InterPro" id="IPR001667">
    <property type="entry name" value="DDH_dom"/>
</dbReference>
<dbReference type="VEuPathDB" id="GiardiaDB:GL50803_008074"/>
<protein>
    <recommendedName>
        <fullName evidence="2">inorganic diphosphatase</fullName>
        <ecNumber evidence="2">3.6.1.1</ecNumber>
    </recommendedName>
    <alternativeName>
        <fullName evidence="6">Pyrophosphate phospho-hydrolase</fullName>
    </alternativeName>
</protein>
<evidence type="ECO:0000256" key="7">
    <source>
        <dbReference type="ARBA" id="ARBA00047820"/>
    </source>
</evidence>
<dbReference type="OrthoDB" id="374045at2759"/>
<evidence type="ECO:0000313" key="11">
    <source>
        <dbReference type="Proteomes" id="UP000018040"/>
    </source>
</evidence>
<dbReference type="InterPro" id="IPR046342">
    <property type="entry name" value="CBS_dom_sf"/>
</dbReference>
<dbReference type="AlphaFoldDB" id="V6U094"/>
<proteinExistence type="predicted"/>
<comment type="cofactor">
    <cofactor evidence="1">
        <name>Mn(2+)</name>
        <dbReference type="ChEBI" id="CHEBI:29035"/>
    </cofactor>
</comment>
<evidence type="ECO:0000256" key="8">
    <source>
        <dbReference type="PROSITE-ProRule" id="PRU00703"/>
    </source>
</evidence>
<dbReference type="SMART" id="SM00116">
    <property type="entry name" value="CBS"/>
    <property type="match status" value="2"/>
</dbReference>
<evidence type="ECO:0000256" key="6">
    <source>
        <dbReference type="ARBA" id="ARBA00032535"/>
    </source>
</evidence>
<keyword evidence="3" id="KW-0479">Metal-binding</keyword>
<dbReference type="Pfam" id="PF01368">
    <property type="entry name" value="DHH"/>
    <property type="match status" value="1"/>
</dbReference>
<dbReference type="PANTHER" id="PTHR12112:SF22">
    <property type="entry name" value="MANGANESE-DEPENDENT INORGANIC PYROPHOSPHATASE-RELATED"/>
    <property type="match status" value="1"/>
</dbReference>
<reference evidence="10 11" key="2">
    <citation type="journal article" date="2013" name="Genome Biol. Evol.">
        <title>Genome sequencing of Giardia lamblia genotypes A2 and B isolates (DH and GS) and comparative analysis with the genomes of genotypes A1 and E (WB and Pig).</title>
        <authorList>
            <person name="Adam R.D."/>
            <person name="Dahlstrom E.W."/>
            <person name="Martens C.A."/>
            <person name="Bruno D.P."/>
            <person name="Barbian K.D."/>
            <person name="Ricklefs S.M."/>
            <person name="Hernandez M.M."/>
            <person name="Narla N.P."/>
            <person name="Patel R.B."/>
            <person name="Porcella S.F."/>
            <person name="Nash T.E."/>
        </authorList>
    </citation>
    <scope>NUCLEOTIDE SEQUENCE [LARGE SCALE GENOMIC DNA]</scope>
    <source>
        <strain evidence="10 11">GS</strain>
    </source>
</reference>
<dbReference type="Pfam" id="PF02833">
    <property type="entry name" value="DHHA2"/>
    <property type="match status" value="1"/>
</dbReference>
<gene>
    <name evidence="10" type="ORF">GSB_8074</name>
</gene>
<evidence type="ECO:0000313" key="10">
    <source>
        <dbReference type="EMBL" id="ESU44618.1"/>
    </source>
</evidence>
<evidence type="ECO:0000256" key="4">
    <source>
        <dbReference type="ARBA" id="ARBA00022801"/>
    </source>
</evidence>
<keyword evidence="8" id="KW-0129">CBS domain</keyword>
<dbReference type="SUPFAM" id="SSF64182">
    <property type="entry name" value="DHH phosphoesterases"/>
    <property type="match status" value="1"/>
</dbReference>
<dbReference type="EMBL" id="AHHH01000019">
    <property type="protein sequence ID" value="ESU44618.1"/>
    <property type="molecule type" value="Genomic_DNA"/>
</dbReference>
<feature type="domain" description="CBS" evidence="9">
    <location>
        <begin position="99"/>
        <end position="155"/>
    </location>
</feature>
<dbReference type="VEuPathDB" id="GiardiaDB:QR46_0257"/>
<dbReference type="GO" id="GO:0005737">
    <property type="term" value="C:cytoplasm"/>
    <property type="evidence" value="ECO:0007669"/>
    <property type="project" value="InterPro"/>
</dbReference>
<dbReference type="GO" id="GO:0004427">
    <property type="term" value="F:inorganic diphosphate phosphatase activity"/>
    <property type="evidence" value="ECO:0007669"/>
    <property type="project" value="UniProtKB-EC"/>
</dbReference>
<keyword evidence="4" id="KW-0378">Hydrolase</keyword>
<evidence type="ECO:0000256" key="2">
    <source>
        <dbReference type="ARBA" id="ARBA00012146"/>
    </source>
</evidence>
<dbReference type="InterPro" id="IPR038222">
    <property type="entry name" value="DHHA2_dom_sf"/>
</dbReference>
<dbReference type="FunFam" id="3.90.1640.10:FF:000001">
    <property type="entry name" value="Probable manganese-dependent inorganic pyrophosphatase"/>
    <property type="match status" value="1"/>
</dbReference>
<dbReference type="InterPro" id="IPR038763">
    <property type="entry name" value="DHH_sf"/>
</dbReference>
<dbReference type="VEuPathDB" id="GiardiaDB:DHA2_8074"/>
<dbReference type="SUPFAM" id="SSF54631">
    <property type="entry name" value="CBS-domain pair"/>
    <property type="match status" value="1"/>
</dbReference>
<dbReference type="Pfam" id="PF00571">
    <property type="entry name" value="CBS"/>
    <property type="match status" value="1"/>
</dbReference>
<dbReference type="InterPro" id="IPR000644">
    <property type="entry name" value="CBS_dom"/>
</dbReference>
<dbReference type="VEuPathDB" id="GiardiaDB:GL50581_4352"/>
<keyword evidence="5" id="KW-0464">Manganese</keyword>
<dbReference type="Gene3D" id="3.10.310.20">
    <property type="entry name" value="DHHA2 domain"/>
    <property type="match status" value="1"/>
</dbReference>
<organism evidence="10 11">
    <name type="scientific">Giardia intestinalis</name>
    <name type="common">Giardia lamblia</name>
    <dbReference type="NCBI Taxonomy" id="5741"/>
    <lineage>
        <taxon>Eukaryota</taxon>
        <taxon>Metamonada</taxon>
        <taxon>Diplomonadida</taxon>
        <taxon>Hexamitidae</taxon>
        <taxon>Giardiinae</taxon>
        <taxon>Giardia</taxon>
    </lineage>
</organism>